<dbReference type="AlphaFoldDB" id="A0A9W9YBR1"/>
<evidence type="ECO:0000256" key="1">
    <source>
        <dbReference type="SAM" id="MobiDB-lite"/>
    </source>
</evidence>
<accession>A0A9W9YBR1</accession>
<dbReference type="InterPro" id="IPR005162">
    <property type="entry name" value="Retrotrans_gag_dom"/>
</dbReference>
<feature type="region of interest" description="Disordered" evidence="1">
    <location>
        <begin position="245"/>
        <end position="269"/>
    </location>
</feature>
<reference evidence="3" key="1">
    <citation type="submission" date="2023-01" db="EMBL/GenBank/DDBJ databases">
        <title>Genome assembly of the deep-sea coral Lophelia pertusa.</title>
        <authorList>
            <person name="Herrera S."/>
            <person name="Cordes E."/>
        </authorList>
    </citation>
    <scope>NUCLEOTIDE SEQUENCE</scope>
    <source>
        <strain evidence="3">USNM1676648</strain>
        <tissue evidence="3">Polyp</tissue>
    </source>
</reference>
<feature type="domain" description="Retrotransposon gag" evidence="2">
    <location>
        <begin position="84"/>
        <end position="160"/>
    </location>
</feature>
<organism evidence="3 4">
    <name type="scientific">Desmophyllum pertusum</name>
    <dbReference type="NCBI Taxonomy" id="174260"/>
    <lineage>
        <taxon>Eukaryota</taxon>
        <taxon>Metazoa</taxon>
        <taxon>Cnidaria</taxon>
        <taxon>Anthozoa</taxon>
        <taxon>Hexacorallia</taxon>
        <taxon>Scleractinia</taxon>
        <taxon>Caryophylliina</taxon>
        <taxon>Caryophylliidae</taxon>
        <taxon>Desmophyllum</taxon>
    </lineage>
</organism>
<dbReference type="PANTHER" id="PTHR33223:SF6">
    <property type="entry name" value="CCHC-TYPE DOMAIN-CONTAINING PROTEIN"/>
    <property type="match status" value="1"/>
</dbReference>
<gene>
    <name evidence="3" type="ORF">OS493_025056</name>
</gene>
<evidence type="ECO:0000313" key="4">
    <source>
        <dbReference type="Proteomes" id="UP001163046"/>
    </source>
</evidence>
<sequence length="367" mass="41701">MDSEDMSELQKQTIQLQQQMCRQLEAAQTSMDTPAVTESTVVKPTLFHGRENENVDRWLQRFSLYLANRRIQPDSNQAAIQLALHLSSPAESFYYNLSTIVQASYEALKDALRERFSPAHRHLRLRQALSTRRQGPTESLENFLADLNEKFSCLDLRDEDKLSYRIQADVLKKEPNTYAEAEDTARLIYSIQQSLSQRREEDISHIVQNATHTKASTTPQTQAAPPDEKNILASLVQLLNKTATGHETSRMERLETQPQDITTTPQSSLDHKGAAYQQIPAKSKPFATTTYQNNREIAEDQPRVAAYEHVQEAPSRNQPSYDYTNLARRSQPIPSSSTTVSTEVPTINTIDAVTINSLTRREKIQEQ</sequence>
<dbReference type="OrthoDB" id="6086417at2759"/>
<evidence type="ECO:0000313" key="3">
    <source>
        <dbReference type="EMBL" id="KAJ7328182.1"/>
    </source>
</evidence>
<dbReference type="Proteomes" id="UP001163046">
    <property type="component" value="Unassembled WGS sequence"/>
</dbReference>
<evidence type="ECO:0000259" key="2">
    <source>
        <dbReference type="Pfam" id="PF03732"/>
    </source>
</evidence>
<feature type="compositionally biased region" description="Polar residues" evidence="1">
    <location>
        <begin position="256"/>
        <end position="268"/>
    </location>
</feature>
<name>A0A9W9YBR1_9CNID</name>
<keyword evidence="4" id="KW-1185">Reference proteome</keyword>
<dbReference type="Pfam" id="PF03732">
    <property type="entry name" value="Retrotrans_gag"/>
    <property type="match status" value="1"/>
</dbReference>
<dbReference type="PANTHER" id="PTHR33223">
    <property type="entry name" value="CCHC-TYPE DOMAIN-CONTAINING PROTEIN"/>
    <property type="match status" value="1"/>
</dbReference>
<dbReference type="EMBL" id="MU827797">
    <property type="protein sequence ID" value="KAJ7328182.1"/>
    <property type="molecule type" value="Genomic_DNA"/>
</dbReference>
<comment type="caution">
    <text evidence="3">The sequence shown here is derived from an EMBL/GenBank/DDBJ whole genome shotgun (WGS) entry which is preliminary data.</text>
</comment>
<protein>
    <recommendedName>
        <fullName evidence="2">Retrotransposon gag domain-containing protein</fullName>
    </recommendedName>
</protein>
<proteinExistence type="predicted"/>